<dbReference type="WBParaSite" id="HPBE_0000231901-mRNA-1">
    <property type="protein sequence ID" value="HPBE_0000231901-mRNA-1"/>
    <property type="gene ID" value="HPBE_0000231901"/>
</dbReference>
<reference evidence="9 10" key="1">
    <citation type="submission" date="2018-11" db="EMBL/GenBank/DDBJ databases">
        <authorList>
            <consortium name="Pathogen Informatics"/>
        </authorList>
    </citation>
    <scope>NUCLEOTIDE SEQUENCE [LARGE SCALE GENOMIC DNA]</scope>
</reference>
<evidence type="ECO:0000256" key="1">
    <source>
        <dbReference type="ARBA" id="ARBA00004141"/>
    </source>
</evidence>
<evidence type="ECO:0000256" key="6">
    <source>
        <dbReference type="ARBA" id="ARBA00023136"/>
    </source>
</evidence>
<dbReference type="OrthoDB" id="999962at2759"/>
<keyword evidence="6 7" id="KW-0472">Membrane</keyword>
<gene>
    <name evidence="9" type="ORF">HPBE_LOCUS2320</name>
</gene>
<evidence type="ECO:0000256" key="4">
    <source>
        <dbReference type="ARBA" id="ARBA00022692"/>
    </source>
</evidence>
<dbReference type="Pfam" id="PF08449">
    <property type="entry name" value="UAA"/>
    <property type="match status" value="1"/>
</dbReference>
<dbReference type="AlphaFoldDB" id="A0A183F827"/>
<evidence type="ECO:0000313" key="10">
    <source>
        <dbReference type="Proteomes" id="UP000050761"/>
    </source>
</evidence>
<evidence type="ECO:0000256" key="3">
    <source>
        <dbReference type="ARBA" id="ARBA00022448"/>
    </source>
</evidence>
<feature type="transmembrane region" description="Helical" evidence="7">
    <location>
        <begin position="71"/>
        <end position="91"/>
    </location>
</feature>
<dbReference type="Proteomes" id="UP000050761">
    <property type="component" value="Unassembled WGS sequence"/>
</dbReference>
<accession>A0A3P7X337</accession>
<comment type="similarity">
    <text evidence="2">Belongs to the nucleotide-sugar transporter family. SLC35B subfamily.</text>
</comment>
<protein>
    <submittedName>
        <fullName evidence="11">Aa_trans domain-containing protein</fullName>
    </submittedName>
</protein>
<feature type="signal peptide" evidence="8">
    <location>
        <begin position="1"/>
        <end position="24"/>
    </location>
</feature>
<dbReference type="InterPro" id="IPR013657">
    <property type="entry name" value="SCL35B1-4/HUT1"/>
</dbReference>
<sequence>MRLPGVLLLTTALMLSAYLGVCQEDMYAKHGKHSKESMFMVHLLSIPGFALLSGEIGDALHAVNSTPPMTVLGFGLLLPSAWCYIIGICFLQ</sequence>
<comment type="subcellular location">
    <subcellularLocation>
        <location evidence="1">Membrane</location>
        <topology evidence="1">Multi-pass membrane protein</topology>
    </subcellularLocation>
</comment>
<evidence type="ECO:0000313" key="9">
    <source>
        <dbReference type="EMBL" id="VDO24488.1"/>
    </source>
</evidence>
<feature type="chain" id="PRO_5044551296" evidence="8">
    <location>
        <begin position="25"/>
        <end position="92"/>
    </location>
</feature>
<evidence type="ECO:0000313" key="11">
    <source>
        <dbReference type="WBParaSite" id="HPBE_0000231901-mRNA-1"/>
    </source>
</evidence>
<keyword evidence="5 7" id="KW-1133">Transmembrane helix</keyword>
<keyword evidence="3" id="KW-0813">Transport</keyword>
<evidence type="ECO:0000256" key="8">
    <source>
        <dbReference type="SAM" id="SignalP"/>
    </source>
</evidence>
<reference evidence="11" key="2">
    <citation type="submission" date="2019-09" db="UniProtKB">
        <authorList>
            <consortium name="WormBaseParasite"/>
        </authorList>
    </citation>
    <scope>IDENTIFICATION</scope>
</reference>
<proteinExistence type="inferred from homology"/>
<keyword evidence="4 7" id="KW-0812">Transmembrane</keyword>
<dbReference type="GO" id="GO:0055085">
    <property type="term" value="P:transmembrane transport"/>
    <property type="evidence" value="ECO:0007669"/>
    <property type="project" value="InterPro"/>
</dbReference>
<evidence type="ECO:0000256" key="7">
    <source>
        <dbReference type="SAM" id="Phobius"/>
    </source>
</evidence>
<organism evidence="10 11">
    <name type="scientific">Heligmosomoides polygyrus</name>
    <name type="common">Parasitic roundworm</name>
    <dbReference type="NCBI Taxonomy" id="6339"/>
    <lineage>
        <taxon>Eukaryota</taxon>
        <taxon>Metazoa</taxon>
        <taxon>Ecdysozoa</taxon>
        <taxon>Nematoda</taxon>
        <taxon>Chromadorea</taxon>
        <taxon>Rhabditida</taxon>
        <taxon>Rhabditina</taxon>
        <taxon>Rhabditomorpha</taxon>
        <taxon>Strongyloidea</taxon>
        <taxon>Heligmosomidae</taxon>
        <taxon>Heligmosomoides</taxon>
    </lineage>
</organism>
<accession>A0A183F827</accession>
<dbReference type="GO" id="GO:0012505">
    <property type="term" value="C:endomembrane system"/>
    <property type="evidence" value="ECO:0007669"/>
    <property type="project" value="UniProtKB-ARBA"/>
</dbReference>
<evidence type="ECO:0000256" key="2">
    <source>
        <dbReference type="ARBA" id="ARBA00010694"/>
    </source>
</evidence>
<dbReference type="GO" id="GO:0016020">
    <property type="term" value="C:membrane"/>
    <property type="evidence" value="ECO:0007669"/>
    <property type="project" value="UniProtKB-SubCell"/>
</dbReference>
<evidence type="ECO:0000256" key="5">
    <source>
        <dbReference type="ARBA" id="ARBA00022989"/>
    </source>
</evidence>
<name>A0A183F827_HELPZ</name>
<keyword evidence="8" id="KW-0732">Signal</keyword>
<dbReference type="EMBL" id="UZAH01003372">
    <property type="protein sequence ID" value="VDO24488.1"/>
    <property type="molecule type" value="Genomic_DNA"/>
</dbReference>
<keyword evidence="10" id="KW-1185">Reference proteome</keyword>